<evidence type="ECO:0000313" key="5">
    <source>
        <dbReference type="Proteomes" id="UP001457282"/>
    </source>
</evidence>
<reference evidence="4 5" key="1">
    <citation type="journal article" date="2023" name="G3 (Bethesda)">
        <title>A chromosome-length genome assembly and annotation of blackberry (Rubus argutus, cv. 'Hillquist').</title>
        <authorList>
            <person name="Bruna T."/>
            <person name="Aryal R."/>
            <person name="Dudchenko O."/>
            <person name="Sargent D.J."/>
            <person name="Mead D."/>
            <person name="Buti M."/>
            <person name="Cavallini A."/>
            <person name="Hytonen T."/>
            <person name="Andres J."/>
            <person name="Pham M."/>
            <person name="Weisz D."/>
            <person name="Mascagni F."/>
            <person name="Usai G."/>
            <person name="Natali L."/>
            <person name="Bassil N."/>
            <person name="Fernandez G.E."/>
            <person name="Lomsadze A."/>
            <person name="Armour M."/>
            <person name="Olukolu B."/>
            <person name="Poorten T."/>
            <person name="Britton C."/>
            <person name="Davik J."/>
            <person name="Ashrafi H."/>
            <person name="Aiden E.L."/>
            <person name="Borodovsky M."/>
            <person name="Worthington M."/>
        </authorList>
    </citation>
    <scope>NUCLEOTIDE SEQUENCE [LARGE SCALE GENOMIC DNA]</scope>
    <source>
        <strain evidence="4">PI 553951</strain>
    </source>
</reference>
<evidence type="ECO:0000256" key="2">
    <source>
        <dbReference type="SAM" id="MobiDB-lite"/>
    </source>
</evidence>
<proteinExistence type="predicted"/>
<keyword evidence="1" id="KW-0862">Zinc</keyword>
<dbReference type="PANTHER" id="PTHR31286:SF99">
    <property type="entry name" value="DUF4283 DOMAIN-CONTAINING PROTEIN"/>
    <property type="match status" value="1"/>
</dbReference>
<organism evidence="4 5">
    <name type="scientific">Rubus argutus</name>
    <name type="common">Southern blackberry</name>
    <dbReference type="NCBI Taxonomy" id="59490"/>
    <lineage>
        <taxon>Eukaryota</taxon>
        <taxon>Viridiplantae</taxon>
        <taxon>Streptophyta</taxon>
        <taxon>Embryophyta</taxon>
        <taxon>Tracheophyta</taxon>
        <taxon>Spermatophyta</taxon>
        <taxon>Magnoliopsida</taxon>
        <taxon>eudicotyledons</taxon>
        <taxon>Gunneridae</taxon>
        <taxon>Pentapetalae</taxon>
        <taxon>rosids</taxon>
        <taxon>fabids</taxon>
        <taxon>Rosales</taxon>
        <taxon>Rosaceae</taxon>
        <taxon>Rosoideae</taxon>
        <taxon>Rosoideae incertae sedis</taxon>
        <taxon>Rubus</taxon>
    </lineage>
</organism>
<evidence type="ECO:0000259" key="3">
    <source>
        <dbReference type="PROSITE" id="PS50158"/>
    </source>
</evidence>
<dbReference type="EMBL" id="JBEDUW010000002">
    <property type="protein sequence ID" value="KAK9942744.1"/>
    <property type="molecule type" value="Genomic_DNA"/>
</dbReference>
<protein>
    <recommendedName>
        <fullName evidence="3">CCHC-type domain-containing protein</fullName>
    </recommendedName>
</protein>
<keyword evidence="1" id="KW-0863">Zinc-finger</keyword>
<dbReference type="GO" id="GO:0008270">
    <property type="term" value="F:zinc ion binding"/>
    <property type="evidence" value="ECO:0007669"/>
    <property type="project" value="UniProtKB-KW"/>
</dbReference>
<feature type="region of interest" description="Disordered" evidence="2">
    <location>
        <begin position="227"/>
        <end position="322"/>
    </location>
</feature>
<dbReference type="InterPro" id="IPR040256">
    <property type="entry name" value="At4g02000-like"/>
</dbReference>
<feature type="domain" description="CCHC-type" evidence="3">
    <location>
        <begin position="80"/>
        <end position="94"/>
    </location>
</feature>
<keyword evidence="1" id="KW-0479">Metal-binding</keyword>
<comment type="caution">
    <text evidence="4">The sequence shown here is derived from an EMBL/GenBank/DDBJ whole genome shotgun (WGS) entry which is preliminary data.</text>
</comment>
<dbReference type="PANTHER" id="PTHR31286">
    <property type="entry name" value="GLYCINE-RICH CELL WALL STRUCTURAL PROTEIN 1.8-LIKE"/>
    <property type="match status" value="1"/>
</dbReference>
<evidence type="ECO:0000256" key="1">
    <source>
        <dbReference type="PROSITE-ProRule" id="PRU00047"/>
    </source>
</evidence>
<accession>A0AAW1Y1G7</accession>
<sequence length="411" mass="44811">MAIWVRIVGLPPKFFKEFTMRKIGHSLGSVVKVDKLTLSQTRGQFGRLCVEIDLQKPLLPRVEVEGISYGVVYEGISMICFQCGCYGHIKASCPYHVSDQTPNQSPDANVSKSDIAINHTNDVGSARAMENSDGKTDLGTQSVAGGGHGPWMLMSYRNKKREVIAPENSKTRATYGSRFAILEDEADGIMKNAEVNVDTEIPSKPIVPSDPEPKIVTLWKQVQKKIHNKNKNEDKTQATKGTRNPVTDSNAKAKTGSSKPMMDITNGNLNVGNTMSKASYSKSRKTGASNKSSTTPSSAMNFTFPHPDLSPLMNGKQPDPPNQDVPLQQNVSAYFGHCPPENGSLNSSLDGDVGISNHDSSNDQAHFDFSSTNLQLIDVIPDMDQEFCDAEPSLAGNTSSFNEEEMVDFDC</sequence>
<dbReference type="AlphaFoldDB" id="A0AAW1Y1G7"/>
<gene>
    <name evidence="4" type="ORF">M0R45_008393</name>
</gene>
<dbReference type="InterPro" id="IPR001878">
    <property type="entry name" value="Znf_CCHC"/>
</dbReference>
<keyword evidence="5" id="KW-1185">Reference proteome</keyword>
<dbReference type="GO" id="GO:0003676">
    <property type="term" value="F:nucleic acid binding"/>
    <property type="evidence" value="ECO:0007669"/>
    <property type="project" value="InterPro"/>
</dbReference>
<feature type="region of interest" description="Disordered" evidence="2">
    <location>
        <begin position="126"/>
        <end position="146"/>
    </location>
</feature>
<evidence type="ECO:0000313" key="4">
    <source>
        <dbReference type="EMBL" id="KAK9942744.1"/>
    </source>
</evidence>
<dbReference type="PROSITE" id="PS50158">
    <property type="entry name" value="ZF_CCHC"/>
    <property type="match status" value="1"/>
</dbReference>
<feature type="compositionally biased region" description="Polar residues" evidence="2">
    <location>
        <begin position="238"/>
        <end position="258"/>
    </location>
</feature>
<dbReference type="Proteomes" id="UP001457282">
    <property type="component" value="Unassembled WGS sequence"/>
</dbReference>
<feature type="compositionally biased region" description="Polar residues" evidence="2">
    <location>
        <begin position="265"/>
        <end position="301"/>
    </location>
</feature>
<name>A0AAW1Y1G7_RUBAR</name>